<proteinExistence type="predicted"/>
<dbReference type="RefSeq" id="WP_352887951.1">
    <property type="nucleotide sequence ID" value="NZ_JBEPIJ010000004.1"/>
</dbReference>
<keyword evidence="1" id="KW-0472">Membrane</keyword>
<gene>
    <name evidence="2" type="ORF">ABSH63_04965</name>
</gene>
<name>A0ABV2A829_9GAMM</name>
<dbReference type="InterPro" id="IPR032092">
    <property type="entry name" value="PilW"/>
</dbReference>
<evidence type="ECO:0000256" key="1">
    <source>
        <dbReference type="SAM" id="Phobius"/>
    </source>
</evidence>
<dbReference type="Pfam" id="PF16074">
    <property type="entry name" value="PilW"/>
    <property type="match status" value="1"/>
</dbReference>
<comment type="caution">
    <text evidence="2">The sequence shown here is derived from an EMBL/GenBank/DDBJ whole genome shotgun (WGS) entry which is preliminary data.</text>
</comment>
<keyword evidence="3" id="KW-1185">Reference proteome</keyword>
<sequence length="340" mass="36015">MTGPLRHTRIKAAVARARGFSVVELMIALVLGLAVIGTTVGLFLSNKQSYRTNHALGQVQEASRIAFELLARDLRQAGLTGCGNTTRIANTLNNQATAWWANFNNAVRGYDGNQDDPAVVEGTAVAQRVVGTDSIQLIGAGEIGLSVESHNPTAANFKLNEPSADLRDGDIIIVCDPDHATITQITNYNSSNVTLVHNTGTASPGNCSKGLGFPTLCTVNGNPYAFGANSQISRMVASDWYIGNNPVGGRSLYRSALGNSAGAAATTAMEMVRDVTDMQIEYLAQAAVNYVAAAAVTDWQRVVAVRITLTVQGNQAATGTDGEPIRRAFTTTVTLRNRMT</sequence>
<organism evidence="2 3">
    <name type="scientific">Sinimarinibacterium thermocellulolyticum</name>
    <dbReference type="NCBI Taxonomy" id="3170016"/>
    <lineage>
        <taxon>Bacteria</taxon>
        <taxon>Pseudomonadati</taxon>
        <taxon>Pseudomonadota</taxon>
        <taxon>Gammaproteobacteria</taxon>
        <taxon>Nevskiales</taxon>
        <taxon>Nevskiaceae</taxon>
        <taxon>Sinimarinibacterium</taxon>
    </lineage>
</organism>
<keyword evidence="1" id="KW-0812">Transmembrane</keyword>
<dbReference type="EMBL" id="JBEPIJ010000004">
    <property type="protein sequence ID" value="MES0873362.1"/>
    <property type="molecule type" value="Genomic_DNA"/>
</dbReference>
<protein>
    <submittedName>
        <fullName evidence="2">PilW family protein</fullName>
    </submittedName>
</protein>
<keyword evidence="1" id="KW-1133">Transmembrane helix</keyword>
<evidence type="ECO:0000313" key="2">
    <source>
        <dbReference type="EMBL" id="MES0873362.1"/>
    </source>
</evidence>
<accession>A0ABV2A829</accession>
<dbReference type="Proteomes" id="UP001465331">
    <property type="component" value="Unassembled WGS sequence"/>
</dbReference>
<reference evidence="2 3" key="1">
    <citation type="submission" date="2024-06" db="EMBL/GenBank/DDBJ databases">
        <authorList>
            <person name="Li Z."/>
            <person name="Jiang Y."/>
        </authorList>
    </citation>
    <scope>NUCLEOTIDE SEQUENCE [LARGE SCALE GENOMIC DNA]</scope>
    <source>
        <strain evidence="2 3">HSW-8</strain>
    </source>
</reference>
<feature type="transmembrane region" description="Helical" evidence="1">
    <location>
        <begin position="21"/>
        <end position="44"/>
    </location>
</feature>
<evidence type="ECO:0000313" key="3">
    <source>
        <dbReference type="Proteomes" id="UP001465331"/>
    </source>
</evidence>